<dbReference type="Pfam" id="PF13784">
    <property type="entry name" value="Fic_N"/>
    <property type="match status" value="1"/>
</dbReference>
<accession>A0AB38YGL3</accession>
<reference evidence="6" key="1">
    <citation type="submission" date="2022-07" db="EMBL/GenBank/DDBJ databases">
        <title>Complete genome sequence of Salinispirillum sp. LH10-3-1 capable of multiple carbohydrate inversion isolated from a soda lake.</title>
        <authorList>
            <person name="Liu J."/>
            <person name="Zhai Y."/>
            <person name="Zhang H."/>
            <person name="Yang H."/>
            <person name="Qu J."/>
            <person name="Li J."/>
        </authorList>
    </citation>
    <scope>NUCLEOTIDE SEQUENCE</scope>
    <source>
        <strain evidence="6">LH 10-3-1</strain>
    </source>
</reference>
<dbReference type="PANTHER" id="PTHR13504:SF38">
    <property type="entry name" value="FIDO DOMAIN-CONTAINING PROTEIN"/>
    <property type="match status" value="1"/>
</dbReference>
<comment type="catalytic activity">
    <reaction evidence="1">
        <text>L-tyrosyl-[protein] + ATP = O-(5'-adenylyl)-L-tyrosyl-[protein] + diphosphate</text>
        <dbReference type="Rhea" id="RHEA:54288"/>
        <dbReference type="Rhea" id="RHEA-COMP:10136"/>
        <dbReference type="Rhea" id="RHEA-COMP:13846"/>
        <dbReference type="ChEBI" id="CHEBI:30616"/>
        <dbReference type="ChEBI" id="CHEBI:33019"/>
        <dbReference type="ChEBI" id="CHEBI:46858"/>
        <dbReference type="ChEBI" id="CHEBI:83624"/>
        <dbReference type="EC" id="2.7.7.108"/>
    </reaction>
</comment>
<dbReference type="PANTHER" id="PTHR13504">
    <property type="entry name" value="FIDO DOMAIN-CONTAINING PROTEIN DDB_G0283145"/>
    <property type="match status" value="1"/>
</dbReference>
<keyword evidence="1 2" id="KW-0067">ATP-binding</keyword>
<comment type="subunit">
    <text evidence="1">Homodimer.</text>
</comment>
<dbReference type="InterPro" id="IPR026287">
    <property type="entry name" value="SoFic-like"/>
</dbReference>
<comment type="catalytic activity">
    <reaction evidence="1">
        <text>L-threonyl-[protein] + ATP = 3-O-(5'-adenylyl)-L-threonyl-[protein] + diphosphate</text>
        <dbReference type="Rhea" id="RHEA:54292"/>
        <dbReference type="Rhea" id="RHEA-COMP:11060"/>
        <dbReference type="Rhea" id="RHEA-COMP:13847"/>
        <dbReference type="ChEBI" id="CHEBI:30013"/>
        <dbReference type="ChEBI" id="CHEBI:30616"/>
        <dbReference type="ChEBI" id="CHEBI:33019"/>
        <dbReference type="ChEBI" id="CHEBI:138113"/>
        <dbReference type="EC" id="2.7.7.108"/>
    </reaction>
</comment>
<dbReference type="InterPro" id="IPR036597">
    <property type="entry name" value="Fido-like_dom_sf"/>
</dbReference>
<feature type="active site" evidence="3">
    <location>
        <position position="216"/>
    </location>
</feature>
<protein>
    <recommendedName>
        <fullName evidence="1">Protein adenylyltransferase</fullName>
        <ecNumber evidence="1">2.7.7.108</ecNumber>
    </recommendedName>
    <alternativeName>
        <fullName evidence="1">AMPylator</fullName>
    </alternativeName>
</protein>
<feature type="domain" description="Fido" evidence="5">
    <location>
        <begin position="130"/>
        <end position="280"/>
    </location>
</feature>
<sequence>MERGTTGHYVHSIAGGVNCQAFIPASLPPIPALQIDNKLQSRINQAMLALGRLDAISTLLPDARLFLYSYVRKEAVMSSQIEGTQSSLSDLMLYEMEGMPGVPMDDVQEVSCYVNALELGVQRIREGHLITFRLLTELHKALMTSGRGISKGPGEFRKNQVWIGGHRADEATFVPTPANELAQCWSALERFLNDVPEATDPLIKSALAHVQFETIHPFMDGNGRLGRLLIPLILVEAKILNEPLLYLSVFFKKHRQVYYDKLQQVRLSGDWESWLLFFVDAVADTANQAVNTAQQLNQLRQTHRSQLVSLGRMAASAQRVLDVLFEYPIANINTLVKHSGITPATAGKVMDKLAQPEFAMVRELTGQKRNRIFAYSAYINILNQEQA</sequence>
<keyword evidence="1" id="KW-0548">Nucleotidyltransferase</keyword>
<dbReference type="GO" id="GO:0000287">
    <property type="term" value="F:magnesium ion binding"/>
    <property type="evidence" value="ECO:0007669"/>
    <property type="project" value="UniProtKB-UniRule"/>
</dbReference>
<evidence type="ECO:0000256" key="1">
    <source>
        <dbReference type="PIRNR" id="PIRNR038925"/>
    </source>
</evidence>
<gene>
    <name evidence="6" type="ORF">NFC81_01705</name>
</gene>
<name>A0AB38YGL3_9GAMM</name>
<evidence type="ECO:0000256" key="4">
    <source>
        <dbReference type="PIRSR" id="PIRSR640198-2"/>
    </source>
</evidence>
<proteinExistence type="predicted"/>
<feature type="binding site" evidence="2">
    <location>
        <position position="216"/>
    </location>
    <ligand>
        <name>ATP</name>
        <dbReference type="ChEBI" id="CHEBI:30616"/>
    </ligand>
</feature>
<dbReference type="Gene3D" id="1.10.3290.10">
    <property type="entry name" value="Fido-like domain"/>
    <property type="match status" value="1"/>
</dbReference>
<feature type="binding site" evidence="4">
    <location>
        <begin position="220"/>
        <end position="227"/>
    </location>
    <ligand>
        <name>ATP</name>
        <dbReference type="ChEBI" id="CHEBI:30616"/>
    </ligand>
</feature>
<feature type="binding site" evidence="2">
    <location>
        <position position="258"/>
    </location>
    <ligand>
        <name>ATP</name>
        <dbReference type="ChEBI" id="CHEBI:30616"/>
    </ligand>
</feature>
<dbReference type="GO" id="GO:0042803">
    <property type="term" value="F:protein homodimerization activity"/>
    <property type="evidence" value="ECO:0007669"/>
    <property type="project" value="UniProtKB-UniRule"/>
</dbReference>
<evidence type="ECO:0000256" key="2">
    <source>
        <dbReference type="PIRSR" id="PIRSR038925-1"/>
    </source>
</evidence>
<evidence type="ECO:0000256" key="3">
    <source>
        <dbReference type="PIRSR" id="PIRSR640198-1"/>
    </source>
</evidence>
<dbReference type="InterPro" id="IPR025758">
    <property type="entry name" value="Fic/DOC_N"/>
</dbReference>
<dbReference type="InterPro" id="IPR040198">
    <property type="entry name" value="Fido_containing"/>
</dbReference>
<dbReference type="PIRSF" id="PIRSF038925">
    <property type="entry name" value="AMP-prot_trans"/>
    <property type="match status" value="1"/>
</dbReference>
<dbReference type="InterPro" id="IPR003812">
    <property type="entry name" value="Fido"/>
</dbReference>
<dbReference type="Pfam" id="PF02661">
    <property type="entry name" value="Fic"/>
    <property type="match status" value="1"/>
</dbReference>
<organism evidence="6">
    <name type="scientific">Salinispirillum sp. LH 10-3-1</name>
    <dbReference type="NCBI Taxonomy" id="2952525"/>
    <lineage>
        <taxon>Bacteria</taxon>
        <taxon>Pseudomonadati</taxon>
        <taxon>Pseudomonadota</taxon>
        <taxon>Gammaproteobacteria</taxon>
        <taxon>Oceanospirillales</taxon>
        <taxon>Saccharospirillaceae</taxon>
        <taxon>Salinispirillum</taxon>
    </lineage>
</organism>
<dbReference type="AlphaFoldDB" id="A0AB38YGL3"/>
<comment type="function">
    <text evidence="1">Adenylyltransferase that mediates the addition of adenosine 5'-monophosphate (AMP) to specific residues of target proteins.</text>
</comment>
<feature type="binding site" evidence="2">
    <location>
        <begin position="221"/>
        <end position="227"/>
    </location>
    <ligand>
        <name>ATP</name>
        <dbReference type="ChEBI" id="CHEBI:30616"/>
    </ligand>
</feature>
<dbReference type="RefSeq" id="WP_304995809.1">
    <property type="nucleotide sequence ID" value="NZ_CP101717.1"/>
</dbReference>
<dbReference type="PROSITE" id="PS51459">
    <property type="entry name" value="FIDO"/>
    <property type="match status" value="1"/>
</dbReference>
<feature type="binding site" evidence="4">
    <location>
        <begin position="258"/>
        <end position="259"/>
    </location>
    <ligand>
        <name>ATP</name>
        <dbReference type="ChEBI" id="CHEBI:30616"/>
    </ligand>
</feature>
<evidence type="ECO:0000313" key="6">
    <source>
        <dbReference type="EMBL" id="WLD58524.1"/>
    </source>
</evidence>
<keyword evidence="1 2" id="KW-0547">Nucleotide-binding</keyword>
<evidence type="ECO:0000259" key="5">
    <source>
        <dbReference type="PROSITE" id="PS51459"/>
    </source>
</evidence>
<keyword evidence="1" id="KW-0808">Transferase</keyword>
<dbReference type="GO" id="GO:0005524">
    <property type="term" value="F:ATP binding"/>
    <property type="evidence" value="ECO:0007669"/>
    <property type="project" value="UniProtKB-UniRule"/>
</dbReference>
<feature type="binding site" evidence="2">
    <location>
        <position position="82"/>
    </location>
    <ligand>
        <name>ATP</name>
        <dbReference type="ChEBI" id="CHEBI:30616"/>
    </ligand>
</feature>
<dbReference type="EC" id="2.7.7.108" evidence="1"/>
<dbReference type="SUPFAM" id="SSF140931">
    <property type="entry name" value="Fic-like"/>
    <property type="match status" value="1"/>
</dbReference>
<dbReference type="GO" id="GO:0070733">
    <property type="term" value="F:AMPylase activity"/>
    <property type="evidence" value="ECO:0007669"/>
    <property type="project" value="UniProtKB-UniRule"/>
</dbReference>
<dbReference type="EMBL" id="CP101717">
    <property type="protein sequence ID" value="WLD58524.1"/>
    <property type="molecule type" value="Genomic_DNA"/>
</dbReference>